<dbReference type="GO" id="GO:0008270">
    <property type="term" value="F:zinc ion binding"/>
    <property type="evidence" value="ECO:0007669"/>
    <property type="project" value="UniProtKB-KW"/>
</dbReference>
<keyword evidence="13" id="KW-1185">Reference proteome</keyword>
<evidence type="ECO:0000256" key="8">
    <source>
        <dbReference type="PROSITE-ProRule" id="PRU00042"/>
    </source>
</evidence>
<dbReference type="PROSITE" id="PS50157">
    <property type="entry name" value="ZINC_FINGER_C2H2_2"/>
    <property type="match status" value="1"/>
</dbReference>
<keyword evidence="4" id="KW-0805">Transcription regulation</keyword>
<evidence type="ECO:0000313" key="12">
    <source>
        <dbReference type="EMBL" id="KIW16773.1"/>
    </source>
</evidence>
<feature type="domain" description="Zn(2)-C6 fungal-type" evidence="10">
    <location>
        <begin position="43"/>
        <end position="73"/>
    </location>
</feature>
<reference evidence="12 13" key="1">
    <citation type="submission" date="2015-01" db="EMBL/GenBank/DDBJ databases">
        <title>The Genome Sequence of Exophiala spinifera CBS89968.</title>
        <authorList>
            <consortium name="The Broad Institute Genomics Platform"/>
            <person name="Cuomo C."/>
            <person name="de Hoog S."/>
            <person name="Gorbushina A."/>
            <person name="Stielow B."/>
            <person name="Teixiera M."/>
            <person name="Abouelleil A."/>
            <person name="Chapman S.B."/>
            <person name="Priest M."/>
            <person name="Young S.K."/>
            <person name="Wortman J."/>
            <person name="Nusbaum C."/>
            <person name="Birren B."/>
        </authorList>
    </citation>
    <scope>NUCLEOTIDE SEQUENCE [LARGE SCALE GENOMIC DNA]</scope>
    <source>
        <strain evidence="12 13">CBS 89968</strain>
    </source>
</reference>
<dbReference type="PROSITE" id="PS00028">
    <property type="entry name" value="ZINC_FINGER_C2H2_1"/>
    <property type="match status" value="1"/>
</dbReference>
<dbReference type="PANTHER" id="PTHR47660:SF3">
    <property type="entry name" value="FINGER DOMAIN PROTEIN, PUTATIVE (AFU_ORTHOLOGUE AFUA_4G03310)-RELATED"/>
    <property type="match status" value="1"/>
</dbReference>
<dbReference type="InterPro" id="IPR007219">
    <property type="entry name" value="XnlR_reg_dom"/>
</dbReference>
<evidence type="ECO:0000256" key="7">
    <source>
        <dbReference type="ARBA" id="ARBA00023242"/>
    </source>
</evidence>
<dbReference type="InterPro" id="IPR036864">
    <property type="entry name" value="Zn2-C6_fun-type_DNA-bd_sf"/>
</dbReference>
<gene>
    <name evidence="12" type="ORF">PV08_03963</name>
</gene>
<feature type="domain" description="C2H2-type" evidence="11">
    <location>
        <begin position="8"/>
        <end position="35"/>
    </location>
</feature>
<dbReference type="VEuPathDB" id="FungiDB:PV08_03963"/>
<dbReference type="PANTHER" id="PTHR47660">
    <property type="entry name" value="TRANSCRIPTION FACTOR WITH C2H2 AND ZN(2)-CYS(6) DNA BINDING DOMAIN (EUROFUNG)-RELATED-RELATED"/>
    <property type="match status" value="1"/>
</dbReference>
<dbReference type="PROSITE" id="PS50048">
    <property type="entry name" value="ZN2_CY6_FUNGAL_2"/>
    <property type="match status" value="1"/>
</dbReference>
<evidence type="ECO:0000256" key="6">
    <source>
        <dbReference type="ARBA" id="ARBA00023163"/>
    </source>
</evidence>
<keyword evidence="3" id="KW-0862">Zinc</keyword>
<evidence type="ECO:0000256" key="1">
    <source>
        <dbReference type="ARBA" id="ARBA00022723"/>
    </source>
</evidence>
<dbReference type="STRING" id="91928.A0A0D2BCS2"/>
<dbReference type="CDD" id="cd00067">
    <property type="entry name" value="GAL4"/>
    <property type="match status" value="1"/>
</dbReference>
<dbReference type="SMART" id="SM00066">
    <property type="entry name" value="GAL4"/>
    <property type="match status" value="1"/>
</dbReference>
<dbReference type="InterPro" id="IPR013087">
    <property type="entry name" value="Znf_C2H2_type"/>
</dbReference>
<keyword evidence="2 8" id="KW-0863">Zinc-finger</keyword>
<feature type="region of interest" description="Disordered" evidence="9">
    <location>
        <begin position="204"/>
        <end position="263"/>
    </location>
</feature>
<keyword evidence="7" id="KW-0539">Nucleus</keyword>
<protein>
    <recommendedName>
        <fullName evidence="14">Zn(2)-C6 fungal-type domain-containing protein</fullName>
    </recommendedName>
</protein>
<evidence type="ECO:0000313" key="13">
    <source>
        <dbReference type="Proteomes" id="UP000053328"/>
    </source>
</evidence>
<name>A0A0D2BCS2_9EURO</name>
<evidence type="ECO:0000256" key="5">
    <source>
        <dbReference type="ARBA" id="ARBA00023125"/>
    </source>
</evidence>
<evidence type="ECO:0000259" key="10">
    <source>
        <dbReference type="PROSITE" id="PS50048"/>
    </source>
</evidence>
<dbReference type="GO" id="GO:0006351">
    <property type="term" value="P:DNA-templated transcription"/>
    <property type="evidence" value="ECO:0007669"/>
    <property type="project" value="InterPro"/>
</dbReference>
<dbReference type="GO" id="GO:0000981">
    <property type="term" value="F:DNA-binding transcription factor activity, RNA polymerase II-specific"/>
    <property type="evidence" value="ECO:0007669"/>
    <property type="project" value="InterPro"/>
</dbReference>
<dbReference type="EMBL" id="KN847494">
    <property type="protein sequence ID" value="KIW16773.1"/>
    <property type="molecule type" value="Genomic_DNA"/>
</dbReference>
<dbReference type="Pfam" id="PF04082">
    <property type="entry name" value="Fungal_trans"/>
    <property type="match status" value="1"/>
</dbReference>
<dbReference type="OrthoDB" id="1405595at2759"/>
<evidence type="ECO:0000259" key="11">
    <source>
        <dbReference type="PROSITE" id="PS50157"/>
    </source>
</evidence>
<keyword evidence="6" id="KW-0804">Transcription</keyword>
<keyword evidence="5" id="KW-0238">DNA-binding</keyword>
<dbReference type="HOGENOM" id="CLU_009184_0_0_1"/>
<accession>A0A0D2BCS2</accession>
<dbReference type="GeneID" id="27331046"/>
<evidence type="ECO:0000256" key="3">
    <source>
        <dbReference type="ARBA" id="ARBA00022833"/>
    </source>
</evidence>
<dbReference type="Gene3D" id="4.10.240.10">
    <property type="entry name" value="Zn(2)-C6 fungal-type DNA-binding domain"/>
    <property type="match status" value="1"/>
</dbReference>
<dbReference type="CDD" id="cd12148">
    <property type="entry name" value="fungal_TF_MHR"/>
    <property type="match status" value="1"/>
</dbReference>
<dbReference type="PROSITE" id="PS00463">
    <property type="entry name" value="ZN2_CY6_FUNGAL_1"/>
    <property type="match status" value="1"/>
</dbReference>
<dbReference type="Gene3D" id="3.30.160.60">
    <property type="entry name" value="Classic Zinc Finger"/>
    <property type="match status" value="1"/>
</dbReference>
<dbReference type="RefSeq" id="XP_016236989.1">
    <property type="nucleotide sequence ID" value="XM_016378312.1"/>
</dbReference>
<evidence type="ECO:0000256" key="9">
    <source>
        <dbReference type="SAM" id="MobiDB-lite"/>
    </source>
</evidence>
<dbReference type="SUPFAM" id="SSF57701">
    <property type="entry name" value="Zn2/Cys6 DNA-binding domain"/>
    <property type="match status" value="1"/>
</dbReference>
<dbReference type="Proteomes" id="UP000053328">
    <property type="component" value="Unassembled WGS sequence"/>
</dbReference>
<dbReference type="SMART" id="SM00355">
    <property type="entry name" value="ZnF_C2H2"/>
    <property type="match status" value="1"/>
</dbReference>
<proteinExistence type="predicted"/>
<dbReference type="AlphaFoldDB" id="A0A0D2BCS2"/>
<dbReference type="InterPro" id="IPR001138">
    <property type="entry name" value="Zn2Cys6_DnaBD"/>
</dbReference>
<keyword evidence="1" id="KW-0479">Metal-binding</keyword>
<organism evidence="12 13">
    <name type="scientific">Exophiala spinifera</name>
    <dbReference type="NCBI Taxonomy" id="91928"/>
    <lineage>
        <taxon>Eukaryota</taxon>
        <taxon>Fungi</taxon>
        <taxon>Dikarya</taxon>
        <taxon>Ascomycota</taxon>
        <taxon>Pezizomycotina</taxon>
        <taxon>Eurotiomycetes</taxon>
        <taxon>Chaetothyriomycetidae</taxon>
        <taxon>Chaetothyriales</taxon>
        <taxon>Herpotrichiellaceae</taxon>
        <taxon>Exophiala</taxon>
    </lineage>
</organism>
<evidence type="ECO:0000256" key="2">
    <source>
        <dbReference type="ARBA" id="ARBA00022771"/>
    </source>
</evidence>
<evidence type="ECO:0000256" key="4">
    <source>
        <dbReference type="ARBA" id="ARBA00023015"/>
    </source>
</evidence>
<sequence>MPFELDRKICPQCLRSFERRDSLLRHMRVHNEHRILKRRKRTACLSCSKSKIKCTGEQPSCRSCSKRQIPCVYGANNGPPFAAQQKLDASEDSLIGSEQQRPQAHVPSAQPVIVQPSRESLDRQNESLPDASLVLDDVLVAKSVDNALPTDNVMASMPGVFESGFGNLFDATDFHSNLDWLFETMSGDDSAGVADFYMPNDVVNNFNQTQVPDDRSPASPSSQEPHQNDNETLNDRTSPSEGDQAIPDLPSIPHCEDSCGPDDPWPMEYHAVHSQRSLELPELGADGEETSQFFSHFFSSWALQPSTVDALTHYMQLPTQRSPWQAVWPLIHQPSFDPDQDPTVTLAVASVGALYSPWSAAKAFSNAMSEINRRLLLFLAEYDCRYTRTESYLTAQLLQGLHGYCSGNKRLFELSESFRNNLIHHAKCMGLFRQRPDNDPGGTLGRSAEERWSDWIHQERLCRLGWAVYKYDASVAYLHNNRPFLSIGDMHLDLPCEADLWKAESAHCWLSMLPPSQMVPKSPRLRPLMRTLFDKTPKPTAKIREEEHRYTLVLTLVRMIWTCKEIKSSPVTDLIEDGPTYYVQPLLDAIDGFTQSARRLASRLTTTELARAMHTQQVIHVAHLYGAGGLMTWLYPLLRGGNEATLALAQLDHWATESPDVVRDAAYHAAQILSLARAYPSNSPNESFLIFQAGTALFYLGKLLVEHDYAAGGLETPRIVRLDYIERDEDDDELVRTKTWLRTGQAHQISLQGIPSLSCDEGRRKVLDETVVLLRRRHTSGISESFVKVVLRLRDTLRP</sequence>
<evidence type="ECO:0008006" key="14">
    <source>
        <dbReference type="Google" id="ProtNLM"/>
    </source>
</evidence>
<dbReference type="FunFam" id="3.30.160.60:FF:000446">
    <property type="entry name" value="Zinc finger protein"/>
    <property type="match status" value="1"/>
</dbReference>
<dbReference type="GO" id="GO:0003677">
    <property type="term" value="F:DNA binding"/>
    <property type="evidence" value="ECO:0007669"/>
    <property type="project" value="UniProtKB-KW"/>
</dbReference>
<dbReference type="Pfam" id="PF00172">
    <property type="entry name" value="Zn_clus"/>
    <property type="match status" value="1"/>
</dbReference>